<accession>A0ABQ9HFL5</accession>
<proteinExistence type="predicted"/>
<dbReference type="EMBL" id="JARBHB010000005">
    <property type="protein sequence ID" value="KAJ8883030.1"/>
    <property type="molecule type" value="Genomic_DNA"/>
</dbReference>
<comment type="caution">
    <text evidence="2">The sequence shown here is derived from an EMBL/GenBank/DDBJ whole genome shotgun (WGS) entry which is preliminary data.</text>
</comment>
<evidence type="ECO:0000313" key="3">
    <source>
        <dbReference type="Proteomes" id="UP001159363"/>
    </source>
</evidence>
<sequence>MVKYVWKHYCKQFIRGKPIRFGYKVWCLTSVEGAEIRTLPFHFFFDNLFTGLHLLSFLRDKGYGGTGTMRNNRIPKSCQMTSNSILLKKERSHHESAIVKEDGVIVSKLVDNSIVSIGSNCLGVEPQCTVKRYSQEKRII</sequence>
<dbReference type="Proteomes" id="UP001159363">
    <property type="component" value="Chromosome 4"/>
</dbReference>
<protein>
    <recommendedName>
        <fullName evidence="1">PiggyBac transposable element-derived protein domain-containing protein</fullName>
    </recommendedName>
</protein>
<gene>
    <name evidence="2" type="ORF">PR048_014869</name>
</gene>
<name>A0ABQ9HFL5_9NEOP</name>
<feature type="domain" description="PiggyBac transposable element-derived protein" evidence="1">
    <location>
        <begin position="42"/>
        <end position="136"/>
    </location>
</feature>
<dbReference type="PANTHER" id="PTHR47055">
    <property type="entry name" value="DDE_TNP_1_7 DOMAIN-CONTAINING PROTEIN"/>
    <property type="match status" value="1"/>
</dbReference>
<evidence type="ECO:0000313" key="2">
    <source>
        <dbReference type="EMBL" id="KAJ8883030.1"/>
    </source>
</evidence>
<keyword evidence="3" id="KW-1185">Reference proteome</keyword>
<dbReference type="InterPro" id="IPR052638">
    <property type="entry name" value="PiggyBac_TE-derived"/>
</dbReference>
<organism evidence="2 3">
    <name type="scientific">Dryococelus australis</name>
    <dbReference type="NCBI Taxonomy" id="614101"/>
    <lineage>
        <taxon>Eukaryota</taxon>
        <taxon>Metazoa</taxon>
        <taxon>Ecdysozoa</taxon>
        <taxon>Arthropoda</taxon>
        <taxon>Hexapoda</taxon>
        <taxon>Insecta</taxon>
        <taxon>Pterygota</taxon>
        <taxon>Neoptera</taxon>
        <taxon>Polyneoptera</taxon>
        <taxon>Phasmatodea</taxon>
        <taxon>Verophasmatodea</taxon>
        <taxon>Anareolatae</taxon>
        <taxon>Phasmatidae</taxon>
        <taxon>Eurycanthinae</taxon>
        <taxon>Dryococelus</taxon>
    </lineage>
</organism>
<dbReference type="PANTHER" id="PTHR47055:SF3">
    <property type="entry name" value="PHORBOL-ESTER_DAG-TYPE DOMAIN-CONTAINING PROTEIN"/>
    <property type="match status" value="1"/>
</dbReference>
<dbReference type="Pfam" id="PF13843">
    <property type="entry name" value="DDE_Tnp_1_7"/>
    <property type="match status" value="1"/>
</dbReference>
<reference evidence="2 3" key="1">
    <citation type="submission" date="2023-02" db="EMBL/GenBank/DDBJ databases">
        <title>LHISI_Scaffold_Assembly.</title>
        <authorList>
            <person name="Stuart O.P."/>
            <person name="Cleave R."/>
            <person name="Magrath M.J.L."/>
            <person name="Mikheyev A.S."/>
        </authorList>
    </citation>
    <scope>NUCLEOTIDE SEQUENCE [LARGE SCALE GENOMIC DNA]</scope>
    <source>
        <strain evidence="2">Daus_M_001</strain>
        <tissue evidence="2">Leg muscle</tissue>
    </source>
</reference>
<dbReference type="InterPro" id="IPR029526">
    <property type="entry name" value="PGBD"/>
</dbReference>
<evidence type="ECO:0000259" key="1">
    <source>
        <dbReference type="Pfam" id="PF13843"/>
    </source>
</evidence>